<keyword evidence="2" id="KW-1185">Reference proteome</keyword>
<proteinExistence type="predicted"/>
<name>A0ABY6BQY9_9ACTN</name>
<reference evidence="1" key="1">
    <citation type="submission" date="2022-09" db="EMBL/GenBank/DDBJ databases">
        <title>Streptomyces vinaceusdrappus strain AC-40.</title>
        <authorList>
            <person name="Sedeek A.M."/>
            <person name="Salah I."/>
            <person name="Kamel H.L."/>
            <person name="Soltan M.A."/>
            <person name="Elsayed T.R."/>
        </authorList>
    </citation>
    <scope>NUCLEOTIDE SEQUENCE</scope>
    <source>
        <strain evidence="1">AC-40</strain>
    </source>
</reference>
<dbReference type="RefSeq" id="WP_261698217.1">
    <property type="nucleotide sequence ID" value="NZ_CP104697.1"/>
</dbReference>
<evidence type="ECO:0008006" key="3">
    <source>
        <dbReference type="Google" id="ProtNLM"/>
    </source>
</evidence>
<dbReference type="InterPro" id="IPR029058">
    <property type="entry name" value="AB_hydrolase_fold"/>
</dbReference>
<gene>
    <name evidence="1" type="ORF">N6Q81_00430</name>
</gene>
<evidence type="ECO:0000313" key="1">
    <source>
        <dbReference type="EMBL" id="UXI76624.1"/>
    </source>
</evidence>
<dbReference type="SUPFAM" id="SSF53474">
    <property type="entry name" value="alpha/beta-Hydrolases"/>
    <property type="match status" value="1"/>
</dbReference>
<dbReference type="Proteomes" id="UP001064390">
    <property type="component" value="Chromosome"/>
</dbReference>
<evidence type="ECO:0000313" key="2">
    <source>
        <dbReference type="Proteomes" id="UP001064390"/>
    </source>
</evidence>
<sequence>MRAAAARCTGIRAAHPHNAAAVRRRWRRMRYHTHTDGPTHRPVDVERTVIAAHGRDRHEAGHVALNDVRATTAVGSPAIDPALRRPASRDHAVTVPAGSAELTGRLAVPVAARGVVLLTGDRDWQDSAAALHRAGLGTLTLSLWQAGRPAERRNVFDVVMLARRLGAACDWLRERTGLPVGCAADGTSAAAALEAAAEHDTLRAVVSVSGRPGLARPSALARVSVPVLLVIGDLDQPLLSRNRLAADWLRCPHRVVEIPGVADPVSSDAALHHVLWLTTDWFTDHVAGRA</sequence>
<protein>
    <recommendedName>
        <fullName evidence="3">Alpha/beta hydrolase</fullName>
    </recommendedName>
</protein>
<accession>A0ABY6BQY9</accession>
<organism evidence="1 2">
    <name type="scientific">Streptomyces vinaceusdrappus</name>
    <dbReference type="NCBI Taxonomy" id="67376"/>
    <lineage>
        <taxon>Bacteria</taxon>
        <taxon>Bacillati</taxon>
        <taxon>Actinomycetota</taxon>
        <taxon>Actinomycetes</taxon>
        <taxon>Kitasatosporales</taxon>
        <taxon>Streptomycetaceae</taxon>
        <taxon>Streptomyces</taxon>
        <taxon>Streptomyces rochei group</taxon>
    </lineage>
</organism>
<dbReference type="Gene3D" id="3.40.50.1820">
    <property type="entry name" value="alpha/beta hydrolase"/>
    <property type="match status" value="1"/>
</dbReference>
<dbReference type="EMBL" id="CP104697">
    <property type="protein sequence ID" value="UXI76624.1"/>
    <property type="molecule type" value="Genomic_DNA"/>
</dbReference>